<keyword evidence="2" id="KW-1185">Reference proteome</keyword>
<accession>A0A9Q1J2S6</accession>
<dbReference type="Proteomes" id="UP001152622">
    <property type="component" value="Chromosome 4"/>
</dbReference>
<proteinExistence type="predicted"/>
<evidence type="ECO:0000313" key="1">
    <source>
        <dbReference type="EMBL" id="KAJ8366002.1"/>
    </source>
</evidence>
<dbReference type="AlphaFoldDB" id="A0A9Q1J2S6"/>
<comment type="caution">
    <text evidence="1">The sequence shown here is derived from an EMBL/GenBank/DDBJ whole genome shotgun (WGS) entry which is preliminary data.</text>
</comment>
<protein>
    <submittedName>
        <fullName evidence="1">Uncharacterized protein</fullName>
    </submittedName>
</protein>
<dbReference type="EMBL" id="JAINUF010000004">
    <property type="protein sequence ID" value="KAJ8366002.1"/>
    <property type="molecule type" value="Genomic_DNA"/>
</dbReference>
<gene>
    <name evidence="1" type="ORF">SKAU_G00148330</name>
</gene>
<evidence type="ECO:0000313" key="2">
    <source>
        <dbReference type="Proteomes" id="UP001152622"/>
    </source>
</evidence>
<name>A0A9Q1J2S6_SYNKA</name>
<reference evidence="1" key="1">
    <citation type="journal article" date="2023" name="Science">
        <title>Genome structures resolve the early diversification of teleost fishes.</title>
        <authorList>
            <person name="Parey E."/>
            <person name="Louis A."/>
            <person name="Montfort J."/>
            <person name="Bouchez O."/>
            <person name="Roques C."/>
            <person name="Iampietro C."/>
            <person name="Lluch J."/>
            <person name="Castinel A."/>
            <person name="Donnadieu C."/>
            <person name="Desvignes T."/>
            <person name="Floi Bucao C."/>
            <person name="Jouanno E."/>
            <person name="Wen M."/>
            <person name="Mejri S."/>
            <person name="Dirks R."/>
            <person name="Jansen H."/>
            <person name="Henkel C."/>
            <person name="Chen W.J."/>
            <person name="Zahm M."/>
            <person name="Cabau C."/>
            <person name="Klopp C."/>
            <person name="Thompson A.W."/>
            <person name="Robinson-Rechavi M."/>
            <person name="Braasch I."/>
            <person name="Lecointre G."/>
            <person name="Bobe J."/>
            <person name="Postlethwait J.H."/>
            <person name="Berthelot C."/>
            <person name="Roest Crollius H."/>
            <person name="Guiguen Y."/>
        </authorList>
    </citation>
    <scope>NUCLEOTIDE SEQUENCE</scope>
    <source>
        <strain evidence="1">WJC10195</strain>
    </source>
</reference>
<organism evidence="1 2">
    <name type="scientific">Synaphobranchus kaupii</name>
    <name type="common">Kaup's arrowtooth eel</name>
    <dbReference type="NCBI Taxonomy" id="118154"/>
    <lineage>
        <taxon>Eukaryota</taxon>
        <taxon>Metazoa</taxon>
        <taxon>Chordata</taxon>
        <taxon>Craniata</taxon>
        <taxon>Vertebrata</taxon>
        <taxon>Euteleostomi</taxon>
        <taxon>Actinopterygii</taxon>
        <taxon>Neopterygii</taxon>
        <taxon>Teleostei</taxon>
        <taxon>Anguilliformes</taxon>
        <taxon>Synaphobranchidae</taxon>
        <taxon>Synaphobranchus</taxon>
    </lineage>
</organism>
<sequence>MVALGDNPQGPVRKQSVIRPRARMALIMMYLSIHIQSNEAELHLTNLIHSAVVLSHARGYCHFHLSSRREEAGYLPGKAKLYKHGTPCGAAVFQGTFVFIRFRSEGALAASRSFLGESRVAFGRSTLHPSPARATHLSRLSIEQRSPATH</sequence>